<feature type="transmembrane region" description="Helical" evidence="1">
    <location>
        <begin position="73"/>
        <end position="100"/>
    </location>
</feature>
<reference evidence="2" key="2">
    <citation type="submission" date="2018-02" db="EMBL/GenBank/DDBJ databases">
        <title>Complete genome sequence of the Methanococcus maripaludis type strain JJ (DSM 2067), a model for selenoprotein synthesis in Archaea.</title>
        <authorList>
            <person name="Poehlein A."/>
            <person name="Heym D."/>
            <person name="Quitzke V."/>
            <person name="Fersch J."/>
            <person name="Daniel R."/>
            <person name="Rother M."/>
        </authorList>
    </citation>
    <scope>NUCLEOTIDE SEQUENCE [LARGE SCALE GENOMIC DNA]</scope>
    <source>
        <strain evidence="2">DSM 2067</strain>
    </source>
</reference>
<dbReference type="GeneID" id="36101308"/>
<dbReference type="Pfam" id="PF22564">
    <property type="entry name" value="HAAS"/>
    <property type="match status" value="1"/>
</dbReference>
<evidence type="ECO:0000313" key="7">
    <source>
        <dbReference type="Proteomes" id="UP000590564"/>
    </source>
</evidence>
<dbReference type="AlphaFoldDB" id="A0A2L1C8F8"/>
<reference evidence="5" key="1">
    <citation type="journal article" date="2018" name="Genome Announc.">
        <title>Complete Genome Sequence of the Methanococcus maripaludis Type Strain JJ (DSM 2067), a Model for Selenoprotein Synthesis in Archaea.</title>
        <authorList>
            <person name="Poehlein A."/>
            <person name="Heym D."/>
            <person name="Quitzke V."/>
            <person name="Fersch J."/>
            <person name="Daniel R."/>
            <person name="Rother M."/>
        </authorList>
    </citation>
    <scope>NUCLEOTIDE SEQUENCE [LARGE SCALE GENOMIC DNA]</scope>
    <source>
        <strain evidence="5">DSM 2067</strain>
    </source>
</reference>
<dbReference type="EMBL" id="CP026606">
    <property type="protein sequence ID" value="AVB75634.1"/>
    <property type="molecule type" value="Genomic_DNA"/>
</dbReference>
<evidence type="ECO:0000313" key="6">
    <source>
        <dbReference type="Proteomes" id="UP000567099"/>
    </source>
</evidence>
<dbReference type="Proteomes" id="UP000239462">
    <property type="component" value="Chromosome"/>
</dbReference>
<keyword evidence="1" id="KW-0472">Membrane</keyword>
<sequence>MNKEEYLYKLSETLKSIPESEKQDILYDYNEYFENGALEGRSEEEISKSLGNPEQVLESFDFEKPKNVFSKKLVACSALVMFNILFIIGPLACVLLFLLILFTGSVAVTVAGSMMVLEPVFQLVIPHYFIFEPFVKLLIPQFEVIPASGIVYALVGIITAASGIATMILSAYFAKLFHNGVLWYLKLNLDILNG</sequence>
<evidence type="ECO:0000256" key="1">
    <source>
        <dbReference type="SAM" id="Phobius"/>
    </source>
</evidence>
<dbReference type="Proteomes" id="UP000590564">
    <property type="component" value="Unassembled WGS sequence"/>
</dbReference>
<gene>
    <name evidence="3" type="ORF">HNP94_000969</name>
    <name evidence="4" type="ORF">HNP96_000055</name>
    <name evidence="2" type="ORF">MMJJ_02150</name>
</gene>
<accession>A0A2L1C8F8</accession>
<keyword evidence="1" id="KW-1133">Transmembrane helix</keyword>
<evidence type="ECO:0000313" key="3">
    <source>
        <dbReference type="EMBL" id="MBA2863969.1"/>
    </source>
</evidence>
<protein>
    <submittedName>
        <fullName evidence="3">Putative membrane protein</fullName>
    </submittedName>
</protein>
<evidence type="ECO:0000313" key="4">
    <source>
        <dbReference type="EMBL" id="MBB6496034.1"/>
    </source>
</evidence>
<evidence type="ECO:0000313" key="2">
    <source>
        <dbReference type="EMBL" id="AVB75634.1"/>
    </source>
</evidence>
<organism evidence="2 5">
    <name type="scientific">Methanococcus maripaludis</name>
    <name type="common">Methanococcus deltae</name>
    <dbReference type="NCBI Taxonomy" id="39152"/>
    <lineage>
        <taxon>Archaea</taxon>
        <taxon>Methanobacteriati</taxon>
        <taxon>Methanobacteriota</taxon>
        <taxon>Methanomada group</taxon>
        <taxon>Methanococci</taxon>
        <taxon>Methanococcales</taxon>
        <taxon>Methanococcaceae</taxon>
        <taxon>Methanococcus</taxon>
    </lineage>
</organism>
<evidence type="ECO:0000313" key="5">
    <source>
        <dbReference type="Proteomes" id="UP000239462"/>
    </source>
</evidence>
<name>A0A2L1C8F8_METMI</name>
<dbReference type="EMBL" id="JACDUO010000001">
    <property type="protein sequence ID" value="MBA2863969.1"/>
    <property type="molecule type" value="Genomic_DNA"/>
</dbReference>
<dbReference type="EMBL" id="JACHED010000001">
    <property type="protein sequence ID" value="MBB6496034.1"/>
    <property type="molecule type" value="Genomic_DNA"/>
</dbReference>
<dbReference type="Proteomes" id="UP000567099">
    <property type="component" value="Unassembled WGS sequence"/>
</dbReference>
<dbReference type="KEGG" id="mmad:MMJJ_02150"/>
<feature type="transmembrane region" description="Helical" evidence="1">
    <location>
        <begin position="151"/>
        <end position="174"/>
    </location>
</feature>
<reference evidence="3 6" key="3">
    <citation type="submission" date="2020-07" db="EMBL/GenBank/DDBJ databases">
        <title>Genomic Encyclopedia of Type Strains, Phase IV (KMG-V): Genome sequencing to study the core and pangenomes of soil and plant-associated prokaryotes.</title>
        <authorList>
            <person name="Whitman W."/>
        </authorList>
    </citation>
    <scope>NUCLEOTIDE SEQUENCE [LARGE SCALE GENOMIC DNA]</scope>
    <source>
        <strain evidence="3 6">C13</strain>
        <strain evidence="4 7">D1</strain>
    </source>
</reference>
<dbReference type="RefSeq" id="WP_104837297.1">
    <property type="nucleotide sequence ID" value="NZ_CP026606.1"/>
</dbReference>
<keyword evidence="1" id="KW-0812">Transmembrane</keyword>
<proteinExistence type="predicted"/>